<proteinExistence type="predicted"/>
<accession>A0A0M4LTC5</accession>
<organism evidence="1 3">
    <name type="scientific">Bifidobacterium longum subsp. infantis</name>
    <dbReference type="NCBI Taxonomy" id="1682"/>
    <lineage>
        <taxon>Bacteria</taxon>
        <taxon>Bacillati</taxon>
        <taxon>Actinomycetota</taxon>
        <taxon>Actinomycetes</taxon>
        <taxon>Bifidobacteriales</taxon>
        <taxon>Bifidobacteriaceae</taxon>
        <taxon>Bifidobacterium</taxon>
    </lineage>
</organism>
<evidence type="ECO:0000313" key="3">
    <source>
        <dbReference type="Proteomes" id="UP000067206"/>
    </source>
</evidence>
<dbReference type="SUPFAM" id="SSF53448">
    <property type="entry name" value="Nucleotide-diphospho-sugar transferases"/>
    <property type="match status" value="1"/>
</dbReference>
<dbReference type="Proteomes" id="UP000551316">
    <property type="component" value="Unassembled WGS sequence"/>
</dbReference>
<dbReference type="Pfam" id="PF05704">
    <property type="entry name" value="Caps_synth"/>
    <property type="match status" value="1"/>
</dbReference>
<dbReference type="InterPro" id="IPR008441">
    <property type="entry name" value="AfumC-like_glycosyl_Trfase"/>
</dbReference>
<name>A0A0M4LTC5_BIFLI</name>
<dbReference type="AlphaFoldDB" id="A0A0M4LTC5"/>
<dbReference type="Proteomes" id="UP000067206">
    <property type="component" value="Chromosome"/>
</dbReference>
<gene>
    <name evidence="2" type="ORF">HNS28_06000</name>
    <name evidence="1" type="ORF">RY67_201</name>
</gene>
<dbReference type="InterPro" id="IPR029044">
    <property type="entry name" value="Nucleotide-diphossugar_trans"/>
</dbReference>
<dbReference type="EMBL" id="CP010411">
    <property type="protein sequence ID" value="ALE08277.1"/>
    <property type="molecule type" value="Genomic_DNA"/>
</dbReference>
<evidence type="ECO:0000313" key="2">
    <source>
        <dbReference type="EMBL" id="NQX51012.1"/>
    </source>
</evidence>
<sequence length="339" mass="40130">MEAHNSIRRYLHRIGEECRSTAEIARFTSWPEALETFRAKVDIQVMNRNGFKEQPSVRKRLIHKHEILMKYFEKRYGDFYGKYDFNAPMPVSDPALENKIWVCWWQGLDNAPLIVQRCVESIRRNAGNREVIVITDENYEQYVHIPDWVKAKQEAGIITRTNLSDLLRLSLLAEHGGLWLDSTFYCSGPLEKMVFSKPLWSIKRPDYLHCSVAQGYFAGYSLACDVKHRWIFRAIRDFFLEYWRTSNFMVDYLMVDYMIALAQRYDEQARRDFGAIEPNNPQCDDLFKCLGDVFNERHWESLIADTSLFKLTWKQEFPIEINGVETYYGRLLNGNLRRN</sequence>
<evidence type="ECO:0000313" key="4">
    <source>
        <dbReference type="Proteomes" id="UP000551316"/>
    </source>
</evidence>
<dbReference type="Gene3D" id="3.90.550.20">
    <property type="match status" value="1"/>
</dbReference>
<dbReference type="RefSeq" id="WP_032744864.1">
    <property type="nucleotide sequence ID" value="NZ_CP054425.1"/>
</dbReference>
<dbReference type="GO" id="GO:0016757">
    <property type="term" value="F:glycosyltransferase activity"/>
    <property type="evidence" value="ECO:0007669"/>
    <property type="project" value="InterPro"/>
</dbReference>
<reference evidence="1 3" key="1">
    <citation type="submission" date="2014-12" db="EMBL/GenBank/DDBJ databases">
        <title>Complete genome sequence of Bifidobacterium longum subsp. infantis BT1.</title>
        <authorList>
            <person name="Kim J.F."/>
            <person name="Kwak M.-J."/>
        </authorList>
    </citation>
    <scope>NUCLEOTIDE SEQUENCE [LARGE SCALE GENOMIC DNA]</scope>
    <source>
        <strain evidence="1 3">BT1</strain>
    </source>
</reference>
<dbReference type="EMBL" id="JABNND010000011">
    <property type="protein sequence ID" value="NQX51012.1"/>
    <property type="molecule type" value="Genomic_DNA"/>
</dbReference>
<reference evidence="2 4" key="2">
    <citation type="submission" date="2020-05" db="EMBL/GenBank/DDBJ databases">
        <title>Draft Genome Sequence of Bifidobacterium longum subsp. Infantis BI-G201, a Commercialization Strain.</title>
        <authorList>
            <person name="Song J."/>
            <person name="Xu Y."/>
            <person name="Han D."/>
            <person name="Teng Q."/>
            <person name="Jiang D."/>
            <person name="Liu Q."/>
        </authorList>
    </citation>
    <scope>NUCLEOTIDE SEQUENCE [LARGE SCALE GENOMIC DNA]</scope>
    <source>
        <strain evidence="2 4">BI-G201</strain>
    </source>
</reference>
<protein>
    <submittedName>
        <fullName evidence="1">Capsular polysaccharide synthesis protein</fullName>
    </submittedName>
    <submittedName>
        <fullName evidence="2">Polysaccharide biosynthesis protein</fullName>
    </submittedName>
</protein>
<evidence type="ECO:0000313" key="1">
    <source>
        <dbReference type="EMBL" id="ALE08277.1"/>
    </source>
</evidence>
<dbReference type="PATRIC" id="fig|1682.24.peg.199"/>